<dbReference type="RefSeq" id="WP_108179087.1">
    <property type="nucleotide sequence ID" value="NZ_PZZL01000010.1"/>
</dbReference>
<feature type="region of interest" description="Disordered" evidence="1">
    <location>
        <begin position="39"/>
        <end position="63"/>
    </location>
</feature>
<dbReference type="EMBL" id="PZZL01000010">
    <property type="protein sequence ID" value="PTM51400.1"/>
    <property type="molecule type" value="Genomic_DNA"/>
</dbReference>
<evidence type="ECO:0000313" key="3">
    <source>
        <dbReference type="EMBL" id="PTM51400.1"/>
    </source>
</evidence>
<reference evidence="3 4" key="1">
    <citation type="submission" date="2018-04" db="EMBL/GenBank/DDBJ databases">
        <title>Genomic Encyclopedia of Archaeal and Bacterial Type Strains, Phase II (KMG-II): from individual species to whole genera.</title>
        <authorList>
            <person name="Goeker M."/>
        </authorList>
    </citation>
    <scope>NUCLEOTIDE SEQUENCE [LARGE SCALE GENOMIC DNA]</scope>
    <source>
        <strain evidence="3 4">DSM 25521</strain>
    </source>
</reference>
<dbReference type="Pfam" id="PF22513">
    <property type="entry name" value="FitA-like_RHH"/>
    <property type="match status" value="1"/>
</dbReference>
<evidence type="ECO:0000256" key="1">
    <source>
        <dbReference type="SAM" id="MobiDB-lite"/>
    </source>
</evidence>
<evidence type="ECO:0000259" key="2">
    <source>
        <dbReference type="Pfam" id="PF22513"/>
    </source>
</evidence>
<keyword evidence="4" id="KW-1185">Reference proteome</keyword>
<protein>
    <recommendedName>
        <fullName evidence="2">Antitoxin FitA-like ribbon-helix-helix domain-containing protein</fullName>
    </recommendedName>
</protein>
<proteinExistence type="predicted"/>
<feature type="domain" description="Antitoxin FitA-like ribbon-helix-helix" evidence="2">
    <location>
        <begin position="2"/>
        <end position="37"/>
    </location>
</feature>
<gene>
    <name evidence="3" type="ORF">C8P69_11065</name>
</gene>
<dbReference type="GO" id="GO:0006355">
    <property type="term" value="P:regulation of DNA-templated transcription"/>
    <property type="evidence" value="ECO:0007669"/>
    <property type="project" value="InterPro"/>
</dbReference>
<dbReference type="Proteomes" id="UP000241808">
    <property type="component" value="Unassembled WGS sequence"/>
</dbReference>
<dbReference type="InterPro" id="IPR013321">
    <property type="entry name" value="Arc_rbn_hlx_hlx"/>
</dbReference>
<name>A0A2T4YXY2_9HYPH</name>
<dbReference type="InterPro" id="IPR053853">
    <property type="entry name" value="FitA-like_RHH"/>
</dbReference>
<evidence type="ECO:0000313" key="4">
    <source>
        <dbReference type="Proteomes" id="UP000241808"/>
    </source>
</evidence>
<dbReference type="SUPFAM" id="SSF47598">
    <property type="entry name" value="Ribbon-helix-helix"/>
    <property type="match status" value="1"/>
</dbReference>
<sequence length="109" mass="11788">MAEVLIRDIPEETLAELRKAAARKGRSLEQEIVDVLGQSRLATSPPMAGEMTSIPSPGAPQEEFSAWLDSLGGRKFSPQERVAASRWFLARSGGPGEPLTAEERRDGLA</sequence>
<dbReference type="AlphaFoldDB" id="A0A2T4YXY2"/>
<accession>A0A2T4YXY2</accession>
<dbReference type="InterPro" id="IPR010985">
    <property type="entry name" value="Ribbon_hlx_hlx"/>
</dbReference>
<dbReference type="Gene3D" id="1.10.1220.10">
    <property type="entry name" value="Met repressor-like"/>
    <property type="match status" value="1"/>
</dbReference>
<organism evidence="3 4">
    <name type="scientific">Phreatobacter oligotrophus</name>
    <dbReference type="NCBI Taxonomy" id="1122261"/>
    <lineage>
        <taxon>Bacteria</taxon>
        <taxon>Pseudomonadati</taxon>
        <taxon>Pseudomonadota</taxon>
        <taxon>Alphaproteobacteria</taxon>
        <taxon>Hyphomicrobiales</taxon>
        <taxon>Phreatobacteraceae</taxon>
        <taxon>Phreatobacter</taxon>
    </lineage>
</organism>
<dbReference type="OrthoDB" id="2389872at2"/>
<comment type="caution">
    <text evidence="3">The sequence shown here is derived from an EMBL/GenBank/DDBJ whole genome shotgun (WGS) entry which is preliminary data.</text>
</comment>